<evidence type="ECO:0000256" key="8">
    <source>
        <dbReference type="ARBA" id="ARBA00022895"/>
    </source>
</evidence>
<feature type="region of interest" description="Disordered" evidence="14">
    <location>
        <begin position="76"/>
        <end position="110"/>
    </location>
</feature>
<comment type="similarity">
    <text evidence="3">Belongs to the GON7 family.</text>
</comment>
<sequence length="110" mass="11798">MSPSTSSTTIVHLKATYTSPSTPTPQILSSTVLPLPSTPQSVESKTAYLRALRTATTALQDRINAYLTARMEQDARDVARRATQGGGGAVVDEADEEENYGEEVPENDDV</sequence>
<evidence type="ECO:0000256" key="11">
    <source>
        <dbReference type="ARBA" id="ARBA00023163"/>
    </source>
</evidence>
<proteinExistence type="inferred from homology"/>
<dbReference type="Proteomes" id="UP000297716">
    <property type="component" value="Unassembled WGS sequence"/>
</dbReference>
<dbReference type="Pfam" id="PF08738">
    <property type="entry name" value="Gon7"/>
    <property type="match status" value="1"/>
</dbReference>
<organism evidence="15 16">
    <name type="scientific">Xylaria hypoxylon</name>
    <dbReference type="NCBI Taxonomy" id="37992"/>
    <lineage>
        <taxon>Eukaryota</taxon>
        <taxon>Fungi</taxon>
        <taxon>Dikarya</taxon>
        <taxon>Ascomycota</taxon>
        <taxon>Pezizomycotina</taxon>
        <taxon>Sordariomycetes</taxon>
        <taxon>Xylariomycetidae</taxon>
        <taxon>Xylariales</taxon>
        <taxon>Xylariaceae</taxon>
        <taxon>Xylaria</taxon>
    </lineage>
</organism>
<dbReference type="OrthoDB" id="2288868at2759"/>
<dbReference type="InterPro" id="IPR014849">
    <property type="entry name" value="EKC/KEOPS_Gon7"/>
</dbReference>
<evidence type="ECO:0000256" key="13">
    <source>
        <dbReference type="ARBA" id="ARBA00025393"/>
    </source>
</evidence>
<dbReference type="AlphaFoldDB" id="A0A4Z0YUY8"/>
<gene>
    <name evidence="15" type="ORF">E0Z10_g5791</name>
</gene>
<comment type="caution">
    <text evidence="15">The sequence shown here is derived from an EMBL/GenBank/DDBJ whole genome shotgun (WGS) entry which is preliminary data.</text>
</comment>
<evidence type="ECO:0000256" key="2">
    <source>
        <dbReference type="ARBA" id="ARBA00004574"/>
    </source>
</evidence>
<evidence type="ECO:0000256" key="6">
    <source>
        <dbReference type="ARBA" id="ARBA00022454"/>
    </source>
</evidence>
<evidence type="ECO:0000256" key="14">
    <source>
        <dbReference type="SAM" id="MobiDB-lite"/>
    </source>
</evidence>
<dbReference type="GO" id="GO:0008033">
    <property type="term" value="P:tRNA processing"/>
    <property type="evidence" value="ECO:0007669"/>
    <property type="project" value="UniProtKB-KW"/>
</dbReference>
<keyword evidence="16" id="KW-1185">Reference proteome</keyword>
<feature type="compositionally biased region" description="Acidic residues" evidence="14">
    <location>
        <begin position="92"/>
        <end position="110"/>
    </location>
</feature>
<dbReference type="GO" id="GO:0005634">
    <property type="term" value="C:nucleus"/>
    <property type="evidence" value="ECO:0007669"/>
    <property type="project" value="UniProtKB-SubCell"/>
</dbReference>
<evidence type="ECO:0000256" key="9">
    <source>
        <dbReference type="ARBA" id="ARBA00023015"/>
    </source>
</evidence>
<name>A0A4Z0YUY8_9PEZI</name>
<evidence type="ECO:0000256" key="4">
    <source>
        <dbReference type="ARBA" id="ARBA00011534"/>
    </source>
</evidence>
<dbReference type="GO" id="GO:0000781">
    <property type="term" value="C:chromosome, telomeric region"/>
    <property type="evidence" value="ECO:0007669"/>
    <property type="project" value="UniProtKB-SubCell"/>
</dbReference>
<evidence type="ECO:0000256" key="7">
    <source>
        <dbReference type="ARBA" id="ARBA00022694"/>
    </source>
</evidence>
<comment type="subcellular location">
    <subcellularLocation>
        <location evidence="2">Chromosome</location>
        <location evidence="2">Telomere</location>
    </subcellularLocation>
    <subcellularLocation>
        <location evidence="1">Nucleus</location>
    </subcellularLocation>
</comment>
<evidence type="ECO:0000256" key="1">
    <source>
        <dbReference type="ARBA" id="ARBA00004123"/>
    </source>
</evidence>
<evidence type="ECO:0000256" key="10">
    <source>
        <dbReference type="ARBA" id="ARBA00023159"/>
    </source>
</evidence>
<dbReference type="EMBL" id="SKBN01000109">
    <property type="protein sequence ID" value="TGJ82950.1"/>
    <property type="molecule type" value="Genomic_DNA"/>
</dbReference>
<evidence type="ECO:0000256" key="5">
    <source>
        <dbReference type="ARBA" id="ARBA00019746"/>
    </source>
</evidence>
<protein>
    <recommendedName>
        <fullName evidence="5">EKC/KEOPS complex subunit GON7</fullName>
    </recommendedName>
</protein>
<keyword evidence="8" id="KW-0779">Telomere</keyword>
<evidence type="ECO:0000313" key="16">
    <source>
        <dbReference type="Proteomes" id="UP000297716"/>
    </source>
</evidence>
<evidence type="ECO:0000256" key="3">
    <source>
        <dbReference type="ARBA" id="ARBA00008529"/>
    </source>
</evidence>
<accession>A0A4Z0YUY8</accession>
<keyword evidence="6" id="KW-0158">Chromosome</keyword>
<reference evidence="15 16" key="1">
    <citation type="submission" date="2019-03" db="EMBL/GenBank/DDBJ databases">
        <title>Draft genome sequence of Xylaria hypoxylon DSM 108379, a ubiquitous saprotrophic-parasitic fungi on hardwood.</title>
        <authorList>
            <person name="Buettner E."/>
            <person name="Leonhardt S."/>
            <person name="Gebauer A.M."/>
            <person name="Liers C."/>
            <person name="Hofrichter M."/>
            <person name="Kellner H."/>
        </authorList>
    </citation>
    <scope>NUCLEOTIDE SEQUENCE [LARGE SCALE GENOMIC DNA]</scope>
    <source>
        <strain evidence="15 16">DSM 108379</strain>
    </source>
</reference>
<comment type="subunit">
    <text evidence="4">Component of the EKC/KEOPS complex composed of at least BUD32, CGI121, GON7, KAE1 and PCC1; the whole complex dimerizes.</text>
</comment>
<evidence type="ECO:0000313" key="15">
    <source>
        <dbReference type="EMBL" id="TGJ82950.1"/>
    </source>
</evidence>
<comment type="function">
    <text evidence="13">Component of the EKC/KEOPS complex that is required for the formation of a threonylcarbamoyl group on adenosine at position 37 (t(6)A37) in tRNAs that read codons beginning with adenine. The complex is probably involved in the transfer of the threonylcarbamoyl moiety of threonylcarbamoyl-AMP (TC-AMP) to the N6 group of A37. GON7 likely plays a supporting role to the catalytic subunit KAE1 in the complex. The EKC/KEOPS complex also promotes both telomere uncapping and telomere elongation. The complex is required for efficient recruitment of transcriptional coactivators.</text>
</comment>
<keyword evidence="10" id="KW-0010">Activator</keyword>
<keyword evidence="9" id="KW-0805">Transcription regulation</keyword>
<keyword evidence="12" id="KW-0539">Nucleus</keyword>
<keyword evidence="11" id="KW-0804">Transcription</keyword>
<evidence type="ECO:0000256" key="12">
    <source>
        <dbReference type="ARBA" id="ARBA00023242"/>
    </source>
</evidence>
<keyword evidence="7" id="KW-0819">tRNA processing</keyword>